<feature type="region of interest" description="Disordered" evidence="1">
    <location>
        <begin position="1"/>
        <end position="24"/>
    </location>
</feature>
<organism evidence="2">
    <name type="scientific">marine metagenome</name>
    <dbReference type="NCBI Taxonomy" id="408172"/>
    <lineage>
        <taxon>unclassified sequences</taxon>
        <taxon>metagenomes</taxon>
        <taxon>ecological metagenomes</taxon>
    </lineage>
</organism>
<feature type="non-terminal residue" evidence="2">
    <location>
        <position position="131"/>
    </location>
</feature>
<gene>
    <name evidence="2" type="ORF">METZ01_LOCUS477497</name>
</gene>
<evidence type="ECO:0000313" key="2">
    <source>
        <dbReference type="EMBL" id="SVE24643.1"/>
    </source>
</evidence>
<dbReference type="AlphaFoldDB" id="A0A383BXU6"/>
<dbReference type="EMBL" id="UINC01204082">
    <property type="protein sequence ID" value="SVE24643.1"/>
    <property type="molecule type" value="Genomic_DNA"/>
</dbReference>
<protein>
    <submittedName>
        <fullName evidence="2">Uncharacterized protein</fullName>
    </submittedName>
</protein>
<reference evidence="2" key="1">
    <citation type="submission" date="2018-05" db="EMBL/GenBank/DDBJ databases">
        <authorList>
            <person name="Lanie J.A."/>
            <person name="Ng W.-L."/>
            <person name="Kazmierczak K.M."/>
            <person name="Andrzejewski T.M."/>
            <person name="Davidsen T.M."/>
            <person name="Wayne K.J."/>
            <person name="Tettelin H."/>
            <person name="Glass J.I."/>
            <person name="Rusch D."/>
            <person name="Podicherti R."/>
            <person name="Tsui H.-C.T."/>
            <person name="Winkler M.E."/>
        </authorList>
    </citation>
    <scope>NUCLEOTIDE SEQUENCE</scope>
</reference>
<accession>A0A383BXU6</accession>
<name>A0A383BXU6_9ZZZZ</name>
<proteinExistence type="predicted"/>
<sequence>MERRERERGAVALPSRLKPQAEKEADAEKRIRSLLWRYQPEFVLGGNLDIVFTRSSNTPVSLSQRQGSGTLRLHVLFSRAPDSILEDVIRFCFSRGNQLEIKNLRTRILDYVGENRHQTIATMSEPGPFSP</sequence>
<evidence type="ECO:0000256" key="1">
    <source>
        <dbReference type="SAM" id="MobiDB-lite"/>
    </source>
</evidence>